<comment type="caution">
    <text evidence="3">The sequence shown here is derived from an EMBL/GenBank/DDBJ whole genome shotgun (WGS) entry which is preliminary data.</text>
</comment>
<evidence type="ECO:0000256" key="2">
    <source>
        <dbReference type="SAM" id="SignalP"/>
    </source>
</evidence>
<dbReference type="InterPro" id="IPR001087">
    <property type="entry name" value="GDSL"/>
</dbReference>
<keyword evidence="2" id="KW-0732">Signal</keyword>
<evidence type="ECO:0000313" key="4">
    <source>
        <dbReference type="Proteomes" id="UP000237347"/>
    </source>
</evidence>
<dbReference type="PANTHER" id="PTHR45642">
    <property type="entry name" value="GDSL ESTERASE/LIPASE EXL3"/>
    <property type="match status" value="1"/>
</dbReference>
<protein>
    <submittedName>
        <fullName evidence="3">Gdsl esterase/lipase exl1</fullName>
    </submittedName>
</protein>
<dbReference type="Proteomes" id="UP000237347">
    <property type="component" value="Unassembled WGS sequence"/>
</dbReference>
<dbReference type="EMBL" id="PKMF04000650">
    <property type="protein sequence ID" value="KAK7822924.1"/>
    <property type="molecule type" value="Genomic_DNA"/>
</dbReference>
<dbReference type="Pfam" id="PF00657">
    <property type="entry name" value="Lipase_GDSL"/>
    <property type="match status" value="1"/>
</dbReference>
<proteinExistence type="inferred from homology"/>
<evidence type="ECO:0000313" key="3">
    <source>
        <dbReference type="EMBL" id="KAK7822924.1"/>
    </source>
</evidence>
<sequence>MHSLFVNSHPCSILLFNLILLVLFYNTTAVKKLPPNETYPAIFVFGDSTVDTGNNNNRITPSRANYRPYGNDFKGKVATGRFSNGRVPSDMIAAELEIKELLPAYLDPNLQPQDLITGVCFASGGSGYDPLTPKLAVHAQYFCSSFLVNLVDVRSTWNVERIHCEASRNCWSKQDKLFKELYSLGARRIGVLGAPPIGCVPSQRTVAGGLHRQCGEGHNQLAMLFNAKLTTLLDSLNKDMPDSRMVYLDIYNPLLDLIEYPEKNGFKIAEKGCCGTGIIEVAPICNPSSAICTDVNDYVFWDSFHPTERAYKIITSQVIKNDNNRLFGHQ</sequence>
<dbReference type="PANTHER" id="PTHR45642:SF150">
    <property type="entry name" value="GDSL ESTERASE_LIPASE EXL3"/>
    <property type="match status" value="1"/>
</dbReference>
<dbReference type="Gene3D" id="3.40.50.1110">
    <property type="entry name" value="SGNH hydrolase"/>
    <property type="match status" value="2"/>
</dbReference>
<dbReference type="CDD" id="cd01837">
    <property type="entry name" value="SGNH_plant_lipase_like"/>
    <property type="match status" value="1"/>
</dbReference>
<comment type="similarity">
    <text evidence="1">Belongs to the 'GDSL' lipolytic enzyme family.</text>
</comment>
<name>A0AAW0J817_QUESU</name>
<dbReference type="GO" id="GO:0016788">
    <property type="term" value="F:hydrolase activity, acting on ester bonds"/>
    <property type="evidence" value="ECO:0007669"/>
    <property type="project" value="InterPro"/>
</dbReference>
<evidence type="ECO:0000256" key="1">
    <source>
        <dbReference type="ARBA" id="ARBA00008668"/>
    </source>
</evidence>
<dbReference type="InterPro" id="IPR035669">
    <property type="entry name" value="SGNH_plant_lipase-like"/>
</dbReference>
<keyword evidence="4" id="KW-1185">Reference proteome</keyword>
<dbReference type="InterPro" id="IPR050592">
    <property type="entry name" value="GDSL_lipolytic_enzyme"/>
</dbReference>
<feature type="chain" id="PRO_5043396120" evidence="2">
    <location>
        <begin position="30"/>
        <end position="330"/>
    </location>
</feature>
<feature type="signal peptide" evidence="2">
    <location>
        <begin position="1"/>
        <end position="29"/>
    </location>
</feature>
<dbReference type="AlphaFoldDB" id="A0AAW0J817"/>
<organism evidence="3 4">
    <name type="scientific">Quercus suber</name>
    <name type="common">Cork oak</name>
    <dbReference type="NCBI Taxonomy" id="58331"/>
    <lineage>
        <taxon>Eukaryota</taxon>
        <taxon>Viridiplantae</taxon>
        <taxon>Streptophyta</taxon>
        <taxon>Embryophyta</taxon>
        <taxon>Tracheophyta</taxon>
        <taxon>Spermatophyta</taxon>
        <taxon>Magnoliopsida</taxon>
        <taxon>eudicotyledons</taxon>
        <taxon>Gunneridae</taxon>
        <taxon>Pentapetalae</taxon>
        <taxon>rosids</taxon>
        <taxon>fabids</taxon>
        <taxon>Fagales</taxon>
        <taxon>Fagaceae</taxon>
        <taxon>Quercus</taxon>
    </lineage>
</organism>
<reference evidence="3 4" key="1">
    <citation type="journal article" date="2018" name="Sci. Data">
        <title>The draft genome sequence of cork oak.</title>
        <authorList>
            <person name="Ramos A.M."/>
            <person name="Usie A."/>
            <person name="Barbosa P."/>
            <person name="Barros P.M."/>
            <person name="Capote T."/>
            <person name="Chaves I."/>
            <person name="Simoes F."/>
            <person name="Abreu I."/>
            <person name="Carrasquinho I."/>
            <person name="Faro C."/>
            <person name="Guimaraes J.B."/>
            <person name="Mendonca D."/>
            <person name="Nobrega F."/>
            <person name="Rodrigues L."/>
            <person name="Saibo N.J.M."/>
            <person name="Varela M.C."/>
            <person name="Egas C."/>
            <person name="Matos J."/>
            <person name="Miguel C.M."/>
            <person name="Oliveira M.M."/>
            <person name="Ricardo C.P."/>
            <person name="Goncalves S."/>
        </authorList>
    </citation>
    <scope>NUCLEOTIDE SEQUENCE [LARGE SCALE GENOMIC DNA]</scope>
    <source>
        <strain evidence="4">cv. HL8</strain>
    </source>
</reference>
<dbReference type="InterPro" id="IPR036514">
    <property type="entry name" value="SGNH_hydro_sf"/>
</dbReference>
<gene>
    <name evidence="3" type="primary">EXL1_0</name>
    <name evidence="3" type="ORF">CFP56_035989</name>
</gene>
<accession>A0AAW0J817</accession>